<organism evidence="3 4">
    <name type="scientific">Apolygus lucorum</name>
    <name type="common">Small green plant bug</name>
    <name type="synonym">Lygocoris lucorum</name>
    <dbReference type="NCBI Taxonomy" id="248454"/>
    <lineage>
        <taxon>Eukaryota</taxon>
        <taxon>Metazoa</taxon>
        <taxon>Ecdysozoa</taxon>
        <taxon>Arthropoda</taxon>
        <taxon>Hexapoda</taxon>
        <taxon>Insecta</taxon>
        <taxon>Pterygota</taxon>
        <taxon>Neoptera</taxon>
        <taxon>Paraneoptera</taxon>
        <taxon>Hemiptera</taxon>
        <taxon>Heteroptera</taxon>
        <taxon>Panheteroptera</taxon>
        <taxon>Cimicomorpha</taxon>
        <taxon>Miridae</taxon>
        <taxon>Mirini</taxon>
        <taxon>Apolygus</taxon>
    </lineage>
</organism>
<sequence>MKSLIFFYLLGLAFSQPWGTEVHDTPEVAADKANHLAALAKAHQEAEQHSWNAQDRSGVEDDGSYKPEYDNSWNNEDDGSWKDDSRSWAPQAQSWTPPQQQWNHPQVSHGHWHSGEKKWTGPVALPPGYDKNGAPLQVLDTPEVAAEKAKHFNLYTHAAGVAPLGH</sequence>
<feature type="compositionally biased region" description="Polar residues" evidence="1">
    <location>
        <begin position="88"/>
        <end position="106"/>
    </location>
</feature>
<evidence type="ECO:0000256" key="1">
    <source>
        <dbReference type="SAM" id="MobiDB-lite"/>
    </source>
</evidence>
<accession>A0A6A4JPA2</accession>
<dbReference type="EMBL" id="WIXP02000006">
    <property type="protein sequence ID" value="KAF6209707.1"/>
    <property type="molecule type" value="Genomic_DNA"/>
</dbReference>
<gene>
    <name evidence="3" type="ORF">GE061_015456</name>
</gene>
<protein>
    <submittedName>
        <fullName evidence="3">Uncharacterized protein</fullName>
    </submittedName>
</protein>
<evidence type="ECO:0000256" key="2">
    <source>
        <dbReference type="SAM" id="SignalP"/>
    </source>
</evidence>
<feature type="chain" id="PRO_5043366356" evidence="2">
    <location>
        <begin position="16"/>
        <end position="166"/>
    </location>
</feature>
<evidence type="ECO:0000313" key="3">
    <source>
        <dbReference type="EMBL" id="KAF6209707.1"/>
    </source>
</evidence>
<dbReference type="Proteomes" id="UP000466442">
    <property type="component" value="Unassembled WGS sequence"/>
</dbReference>
<feature type="region of interest" description="Disordered" evidence="1">
    <location>
        <begin position="40"/>
        <end position="128"/>
    </location>
</feature>
<evidence type="ECO:0000313" key="4">
    <source>
        <dbReference type="Proteomes" id="UP000466442"/>
    </source>
</evidence>
<keyword evidence="2" id="KW-0732">Signal</keyword>
<name>A0A6A4JPA2_APOLU</name>
<feature type="signal peptide" evidence="2">
    <location>
        <begin position="1"/>
        <end position="15"/>
    </location>
</feature>
<comment type="caution">
    <text evidence="3">The sequence shown here is derived from an EMBL/GenBank/DDBJ whole genome shotgun (WGS) entry which is preliminary data.</text>
</comment>
<dbReference type="OrthoDB" id="6369557at2759"/>
<feature type="compositionally biased region" description="Basic and acidic residues" evidence="1">
    <location>
        <begin position="57"/>
        <end position="69"/>
    </location>
</feature>
<proteinExistence type="predicted"/>
<dbReference type="AlphaFoldDB" id="A0A6A4JPA2"/>
<reference evidence="3" key="1">
    <citation type="journal article" date="2021" name="Mol. Ecol. Resour.">
        <title>Apolygus lucorum genome provides insights into omnivorousness and mesophyll feeding.</title>
        <authorList>
            <person name="Liu Y."/>
            <person name="Liu H."/>
            <person name="Wang H."/>
            <person name="Huang T."/>
            <person name="Liu B."/>
            <person name="Yang B."/>
            <person name="Yin L."/>
            <person name="Li B."/>
            <person name="Zhang Y."/>
            <person name="Zhang S."/>
            <person name="Jiang F."/>
            <person name="Zhang X."/>
            <person name="Ren Y."/>
            <person name="Wang B."/>
            <person name="Wang S."/>
            <person name="Lu Y."/>
            <person name="Wu K."/>
            <person name="Fan W."/>
            <person name="Wang G."/>
        </authorList>
    </citation>
    <scope>NUCLEOTIDE SEQUENCE</scope>
    <source>
        <strain evidence="3">12Hb</strain>
    </source>
</reference>
<keyword evidence="4" id="KW-1185">Reference proteome</keyword>